<feature type="transmembrane region" description="Helical" evidence="2">
    <location>
        <begin position="180"/>
        <end position="202"/>
    </location>
</feature>
<dbReference type="AlphaFoldDB" id="A0A9P5SWS9"/>
<gene>
    <name evidence="4" type="ORF">BG006_004690</name>
</gene>
<organism evidence="4 5">
    <name type="scientific">Podila minutissima</name>
    <dbReference type="NCBI Taxonomy" id="64525"/>
    <lineage>
        <taxon>Eukaryota</taxon>
        <taxon>Fungi</taxon>
        <taxon>Fungi incertae sedis</taxon>
        <taxon>Mucoromycota</taxon>
        <taxon>Mortierellomycotina</taxon>
        <taxon>Mortierellomycetes</taxon>
        <taxon>Mortierellales</taxon>
        <taxon>Mortierellaceae</taxon>
        <taxon>Podila</taxon>
    </lineage>
</organism>
<evidence type="ECO:0000256" key="3">
    <source>
        <dbReference type="SAM" id="SignalP"/>
    </source>
</evidence>
<accession>A0A9P5SWS9</accession>
<feature type="signal peptide" evidence="3">
    <location>
        <begin position="1"/>
        <end position="34"/>
    </location>
</feature>
<comment type="caution">
    <text evidence="4">The sequence shown here is derived from an EMBL/GenBank/DDBJ whole genome shotgun (WGS) entry which is preliminary data.</text>
</comment>
<protein>
    <submittedName>
        <fullName evidence="4">Uncharacterized protein</fullName>
    </submittedName>
</protein>
<name>A0A9P5SWS9_9FUNG</name>
<evidence type="ECO:0000313" key="5">
    <source>
        <dbReference type="Proteomes" id="UP000696485"/>
    </source>
</evidence>
<feature type="compositionally biased region" description="Basic and acidic residues" evidence="1">
    <location>
        <begin position="284"/>
        <end position="296"/>
    </location>
</feature>
<feature type="compositionally biased region" description="Low complexity" evidence="1">
    <location>
        <begin position="243"/>
        <end position="255"/>
    </location>
</feature>
<keyword evidence="2" id="KW-0472">Membrane</keyword>
<evidence type="ECO:0000256" key="2">
    <source>
        <dbReference type="SAM" id="Phobius"/>
    </source>
</evidence>
<keyword evidence="5" id="KW-1185">Reference proteome</keyword>
<feature type="chain" id="PRO_5040436104" evidence="3">
    <location>
        <begin position="35"/>
        <end position="334"/>
    </location>
</feature>
<reference evidence="4" key="1">
    <citation type="journal article" date="2020" name="Fungal Divers.">
        <title>Resolving the Mortierellaceae phylogeny through synthesis of multi-gene phylogenetics and phylogenomics.</title>
        <authorList>
            <person name="Vandepol N."/>
            <person name="Liber J."/>
            <person name="Desiro A."/>
            <person name="Na H."/>
            <person name="Kennedy M."/>
            <person name="Barry K."/>
            <person name="Grigoriev I.V."/>
            <person name="Miller A.N."/>
            <person name="O'Donnell K."/>
            <person name="Stajich J.E."/>
            <person name="Bonito G."/>
        </authorList>
    </citation>
    <scope>NUCLEOTIDE SEQUENCE</scope>
    <source>
        <strain evidence="4">NVP1</strain>
    </source>
</reference>
<evidence type="ECO:0000313" key="4">
    <source>
        <dbReference type="EMBL" id="KAF9337456.1"/>
    </source>
</evidence>
<sequence>MRTHPSIPARWLYSILPAVLIGLILSSAPAPVKADVLCTQFGFDTFQVGSTVEFQWNDNQAVPIGSFNLDLFCFENGKLLTTLATLNTATSVSPQSWTVDNSILSFRNDCPLNQYQGVFDWTTTDPTTGAMSTGSSKCKAMLLNGPGVIPAPGAIDPSQQPQDEDPSSGPVVVTDRTKTIVIGVGCAVGALVLAGFIGFYYIRIKNRRAEQDLVNKKLREPLQATNHDNHHAPGPPGSGGIASDGSTIVEMTPVPGMGPPGTLAMEQERPVSVLTSSFSPPEDTYEKQQRVKREQEQQVYEQQLQQQHLQQQLQHQQQMQMQQQQQTYGGYNGY</sequence>
<feature type="region of interest" description="Disordered" evidence="1">
    <location>
        <begin position="224"/>
        <end position="297"/>
    </location>
</feature>
<keyword evidence="2" id="KW-0812">Transmembrane</keyword>
<dbReference type="EMBL" id="JAAAUY010000026">
    <property type="protein sequence ID" value="KAF9337456.1"/>
    <property type="molecule type" value="Genomic_DNA"/>
</dbReference>
<keyword evidence="2" id="KW-1133">Transmembrane helix</keyword>
<proteinExistence type="predicted"/>
<evidence type="ECO:0000256" key="1">
    <source>
        <dbReference type="SAM" id="MobiDB-lite"/>
    </source>
</evidence>
<dbReference type="Proteomes" id="UP000696485">
    <property type="component" value="Unassembled WGS sequence"/>
</dbReference>
<keyword evidence="3" id="KW-0732">Signal</keyword>
<feature type="region of interest" description="Disordered" evidence="1">
    <location>
        <begin position="149"/>
        <end position="171"/>
    </location>
</feature>
<dbReference type="CDD" id="cd12087">
    <property type="entry name" value="TM_EGFR-like"/>
    <property type="match status" value="1"/>
</dbReference>